<evidence type="ECO:0000313" key="2">
    <source>
        <dbReference type="Proteomes" id="UP000828048"/>
    </source>
</evidence>
<accession>A0ACB7XEF3</accession>
<organism evidence="1 2">
    <name type="scientific">Vaccinium darrowii</name>
    <dbReference type="NCBI Taxonomy" id="229202"/>
    <lineage>
        <taxon>Eukaryota</taxon>
        <taxon>Viridiplantae</taxon>
        <taxon>Streptophyta</taxon>
        <taxon>Embryophyta</taxon>
        <taxon>Tracheophyta</taxon>
        <taxon>Spermatophyta</taxon>
        <taxon>Magnoliopsida</taxon>
        <taxon>eudicotyledons</taxon>
        <taxon>Gunneridae</taxon>
        <taxon>Pentapetalae</taxon>
        <taxon>asterids</taxon>
        <taxon>Ericales</taxon>
        <taxon>Ericaceae</taxon>
        <taxon>Vaccinioideae</taxon>
        <taxon>Vaccinieae</taxon>
        <taxon>Vaccinium</taxon>
    </lineage>
</organism>
<name>A0ACB7XEF3_9ERIC</name>
<sequence>MRKNNKHTPESKFRHDLGLCSRKKNLSAAISLYESSLSKKIRLDHYHFNAFLYICSEAMKDSSKTASAFEFGFRVFDHMLSSEITPTEATITAVARPAAAVGDGDGPSSLLKPWERVSAEEPVIAALLKVSVETGRGDRVYEYLHKLRETVRCVSESTADIIETWFGAAVAEEVGVEEWESERVQEKVLRNGGGWHGVGWLGKGRWDVRRVNVDVGGGCLYCGEQLGCVDIDIDETEKFAQAIAGLAMEREVQFNFKEFQVGNM</sequence>
<comment type="caution">
    <text evidence="1">The sequence shown here is derived from an EMBL/GenBank/DDBJ whole genome shotgun (WGS) entry which is preliminary data.</text>
</comment>
<evidence type="ECO:0000313" key="1">
    <source>
        <dbReference type="EMBL" id="KAH7839019.1"/>
    </source>
</evidence>
<reference evidence="1 2" key="1">
    <citation type="journal article" date="2021" name="Hortic Res">
        <title>High-quality reference genome and annotation aids understanding of berry development for evergreen blueberry (Vaccinium darrowii).</title>
        <authorList>
            <person name="Yu J."/>
            <person name="Hulse-Kemp A.M."/>
            <person name="Babiker E."/>
            <person name="Staton M."/>
        </authorList>
    </citation>
    <scope>NUCLEOTIDE SEQUENCE [LARGE SCALE GENOMIC DNA]</scope>
    <source>
        <strain evidence="2">cv. NJ 8807/NJ 8810</strain>
        <tissue evidence="1">Young leaf</tissue>
    </source>
</reference>
<dbReference type="Proteomes" id="UP000828048">
    <property type="component" value="Chromosome 6"/>
</dbReference>
<dbReference type="EMBL" id="CM037156">
    <property type="protein sequence ID" value="KAH7839019.1"/>
    <property type="molecule type" value="Genomic_DNA"/>
</dbReference>
<gene>
    <name evidence="1" type="ORF">Vadar_033813</name>
</gene>
<keyword evidence="2" id="KW-1185">Reference proteome</keyword>
<protein>
    <submittedName>
        <fullName evidence="1">Uncharacterized protein</fullName>
    </submittedName>
</protein>
<proteinExistence type="predicted"/>